<dbReference type="NCBIfam" id="TIGR04282">
    <property type="entry name" value="glyco_like_cofC"/>
    <property type="match status" value="1"/>
</dbReference>
<evidence type="ECO:0000313" key="2">
    <source>
        <dbReference type="Proteomes" id="UP000664480"/>
    </source>
</evidence>
<dbReference type="PANTHER" id="PTHR36529">
    <property type="entry name" value="SLL1095 PROTEIN"/>
    <property type="match status" value="1"/>
</dbReference>
<dbReference type="InterPro" id="IPR018641">
    <property type="entry name" value="Trfase_1_rSAM/seldom-assoc"/>
</dbReference>
<dbReference type="Proteomes" id="UP000664480">
    <property type="component" value="Unassembled WGS sequence"/>
</dbReference>
<sequence>MQRGIIIFQKNAELGKVKTRLAETMGKQEALEIYQILVNYTHQNVQQVPYKKLLYFSEFLEKSTEWENEFYSHKLQIAGNLGVKMANAFQTEFENGFNQLVIIGTDCPEINPEIIEEAFEKLTKVDVVLGPATDGGYYLLGMNQFISGLFKDIPWSSEVVLAATKNFLVSNGITFDMLPLLSDVDYQEDWEKVKERLLKTQE</sequence>
<keyword evidence="2" id="KW-1185">Reference proteome</keyword>
<dbReference type="Pfam" id="PF09837">
    <property type="entry name" value="DUF2064"/>
    <property type="match status" value="1"/>
</dbReference>
<name>A0ABS3CKD9_9BACT</name>
<organism evidence="1 2">
    <name type="scientific">Algoriphagus pacificus</name>
    <dbReference type="NCBI Taxonomy" id="2811234"/>
    <lineage>
        <taxon>Bacteria</taxon>
        <taxon>Pseudomonadati</taxon>
        <taxon>Bacteroidota</taxon>
        <taxon>Cytophagia</taxon>
        <taxon>Cytophagales</taxon>
        <taxon>Cyclobacteriaceae</taxon>
        <taxon>Algoriphagus</taxon>
    </lineage>
</organism>
<dbReference type="RefSeq" id="WP_206587370.1">
    <property type="nucleotide sequence ID" value="NZ_JAFKCU010000003.1"/>
</dbReference>
<protein>
    <submittedName>
        <fullName evidence="1">TIGR04282 family arsenosugar biosynthesis glycosyltransferase</fullName>
    </submittedName>
</protein>
<accession>A0ABS3CKD9</accession>
<comment type="caution">
    <text evidence="1">The sequence shown here is derived from an EMBL/GenBank/DDBJ whole genome shotgun (WGS) entry which is preliminary data.</text>
</comment>
<dbReference type="EMBL" id="JAFKCU010000003">
    <property type="protein sequence ID" value="MBN7816700.1"/>
    <property type="molecule type" value="Genomic_DNA"/>
</dbReference>
<dbReference type="PANTHER" id="PTHR36529:SF1">
    <property type="entry name" value="GLYCOSYLTRANSFERASE"/>
    <property type="match status" value="1"/>
</dbReference>
<gene>
    <name evidence="1" type="ORF">J0A69_14720</name>
</gene>
<reference evidence="1 2" key="1">
    <citation type="submission" date="2021-03" db="EMBL/GenBank/DDBJ databases">
        <title>novel species isolated from a fishpond in China.</title>
        <authorList>
            <person name="Lu H."/>
            <person name="Cai Z."/>
        </authorList>
    </citation>
    <scope>NUCLEOTIDE SEQUENCE [LARGE SCALE GENOMIC DNA]</scope>
    <source>
        <strain evidence="1 2">YJ13C</strain>
    </source>
</reference>
<evidence type="ECO:0000313" key="1">
    <source>
        <dbReference type="EMBL" id="MBN7816700.1"/>
    </source>
</evidence>
<dbReference type="Gene3D" id="3.90.550.10">
    <property type="entry name" value="Spore Coat Polysaccharide Biosynthesis Protein SpsA, Chain A"/>
    <property type="match status" value="1"/>
</dbReference>
<dbReference type="SUPFAM" id="SSF53448">
    <property type="entry name" value="Nucleotide-diphospho-sugar transferases"/>
    <property type="match status" value="1"/>
</dbReference>
<dbReference type="InterPro" id="IPR029044">
    <property type="entry name" value="Nucleotide-diphossugar_trans"/>
</dbReference>
<proteinExistence type="predicted"/>